<feature type="transmembrane region" description="Helical" evidence="5">
    <location>
        <begin position="278"/>
        <end position="297"/>
    </location>
</feature>
<keyword evidence="4 5" id="KW-0472">Membrane</keyword>
<evidence type="ECO:0000256" key="3">
    <source>
        <dbReference type="ARBA" id="ARBA00022989"/>
    </source>
</evidence>
<evidence type="ECO:0000313" key="7">
    <source>
        <dbReference type="EMBL" id="HIW06836.1"/>
    </source>
</evidence>
<dbReference type="Proteomes" id="UP000823934">
    <property type="component" value="Unassembled WGS sequence"/>
</dbReference>
<comment type="caution">
    <text evidence="7">The sequence shown here is derived from an EMBL/GenBank/DDBJ whole genome shotgun (WGS) entry which is preliminary data.</text>
</comment>
<dbReference type="AlphaFoldDB" id="A0A9D1Q7G5"/>
<reference evidence="7" key="2">
    <citation type="submission" date="2021-04" db="EMBL/GenBank/DDBJ databases">
        <authorList>
            <person name="Gilroy R."/>
        </authorList>
    </citation>
    <scope>NUCLEOTIDE SEQUENCE</scope>
    <source>
        <strain evidence="7">CHK160-9182</strain>
    </source>
</reference>
<reference evidence="7" key="1">
    <citation type="journal article" date="2021" name="PeerJ">
        <title>Extensive microbial diversity within the chicken gut microbiome revealed by metagenomics and culture.</title>
        <authorList>
            <person name="Gilroy R."/>
            <person name="Ravi A."/>
            <person name="Getino M."/>
            <person name="Pursley I."/>
            <person name="Horton D.L."/>
            <person name="Alikhan N.F."/>
            <person name="Baker D."/>
            <person name="Gharbi K."/>
            <person name="Hall N."/>
            <person name="Watson M."/>
            <person name="Adriaenssens E.M."/>
            <person name="Foster-Nyarko E."/>
            <person name="Jarju S."/>
            <person name="Secka A."/>
            <person name="Antonio M."/>
            <person name="Oren A."/>
            <person name="Chaudhuri R.R."/>
            <person name="La Ragione R."/>
            <person name="Hildebrand F."/>
            <person name="Pallen M.J."/>
        </authorList>
    </citation>
    <scope>NUCLEOTIDE SEQUENCE</scope>
    <source>
        <strain evidence="7">CHK160-9182</strain>
    </source>
</reference>
<feature type="transmembrane region" description="Helical" evidence="5">
    <location>
        <begin position="228"/>
        <end position="247"/>
    </location>
</feature>
<evidence type="ECO:0000256" key="1">
    <source>
        <dbReference type="ARBA" id="ARBA00004141"/>
    </source>
</evidence>
<proteinExistence type="predicted"/>
<feature type="transmembrane region" description="Helical" evidence="5">
    <location>
        <begin position="61"/>
        <end position="81"/>
    </location>
</feature>
<keyword evidence="3 5" id="KW-1133">Transmembrane helix</keyword>
<sequence length="330" mass="37760">MILARFHLSQFKDSAVFLASMLLSSFIAAQFIDLRAAISWTSFSVLCTYSLYNAKSDRTNLLYVLFWMALILGSTYIGQLFHLSWKFYLYLFLISYLYYYFFGKDPVFDRAIRFVIILSTIGTALPEITEGLPIGAAIGTLSALLVCHYLLRKNIDLDAFKQGLFSHDLFKLNTHLFPRAFIYSFGMFLCLLIPHYLGIEKNYWATITFIMVMTPKAINVLHNTFIRFWGSLVAVLVLFGLFQIPHLDSDINNLYFMIALLLLFSFLLPLCFGISFGIVTFGVTCYSLILVELSMYWQHPVLSLLMDRIVETIIGGIIAVITSFILKALR</sequence>
<gene>
    <name evidence="7" type="ORF">H9889_05870</name>
</gene>
<keyword evidence="2 5" id="KW-0812">Transmembrane</keyword>
<feature type="transmembrane region" description="Helical" evidence="5">
    <location>
        <begin position="203"/>
        <end position="221"/>
    </location>
</feature>
<protein>
    <submittedName>
        <fullName evidence="7">FUSC family protein</fullName>
    </submittedName>
</protein>
<dbReference type="GO" id="GO:0016020">
    <property type="term" value="C:membrane"/>
    <property type="evidence" value="ECO:0007669"/>
    <property type="project" value="UniProtKB-SubCell"/>
</dbReference>
<dbReference type="Pfam" id="PF13515">
    <property type="entry name" value="FUSC_2"/>
    <property type="match status" value="1"/>
</dbReference>
<evidence type="ECO:0000256" key="4">
    <source>
        <dbReference type="ARBA" id="ARBA00023136"/>
    </source>
</evidence>
<evidence type="ECO:0000259" key="6">
    <source>
        <dbReference type="Pfam" id="PF13515"/>
    </source>
</evidence>
<evidence type="ECO:0000313" key="8">
    <source>
        <dbReference type="Proteomes" id="UP000823934"/>
    </source>
</evidence>
<feature type="transmembrane region" description="Helical" evidence="5">
    <location>
        <begin position="253"/>
        <end position="271"/>
    </location>
</feature>
<feature type="transmembrane region" description="Helical" evidence="5">
    <location>
        <begin position="309"/>
        <end position="329"/>
    </location>
</feature>
<organism evidence="7 8">
    <name type="scientific">Candidatus Ignatzschineria merdigallinarum</name>
    <dbReference type="NCBI Taxonomy" id="2838621"/>
    <lineage>
        <taxon>Bacteria</taxon>
        <taxon>Pseudomonadati</taxon>
        <taxon>Pseudomonadota</taxon>
        <taxon>Gammaproteobacteria</taxon>
        <taxon>Cardiobacteriales</taxon>
        <taxon>Ignatzschineriaceae</taxon>
        <taxon>Ignatzschineria</taxon>
    </lineage>
</organism>
<dbReference type="EMBL" id="DXHP01000130">
    <property type="protein sequence ID" value="HIW06836.1"/>
    <property type="molecule type" value="Genomic_DNA"/>
</dbReference>
<feature type="transmembrane region" description="Helical" evidence="5">
    <location>
        <begin position="180"/>
        <end position="197"/>
    </location>
</feature>
<feature type="domain" description="Integral membrane bound transporter" evidence="6">
    <location>
        <begin position="189"/>
        <end position="321"/>
    </location>
</feature>
<feature type="transmembrane region" description="Helical" evidence="5">
    <location>
        <begin position="132"/>
        <end position="151"/>
    </location>
</feature>
<feature type="transmembrane region" description="Helical" evidence="5">
    <location>
        <begin position="110"/>
        <end position="126"/>
    </location>
</feature>
<evidence type="ECO:0000256" key="5">
    <source>
        <dbReference type="SAM" id="Phobius"/>
    </source>
</evidence>
<feature type="transmembrane region" description="Helical" evidence="5">
    <location>
        <begin position="87"/>
        <end position="103"/>
    </location>
</feature>
<comment type="subcellular location">
    <subcellularLocation>
        <location evidence="1">Membrane</location>
        <topology evidence="1">Multi-pass membrane protein</topology>
    </subcellularLocation>
</comment>
<feature type="transmembrane region" description="Helical" evidence="5">
    <location>
        <begin position="38"/>
        <end position="54"/>
    </location>
</feature>
<name>A0A9D1Q7G5_9GAMM</name>
<accession>A0A9D1Q7G5</accession>
<evidence type="ECO:0000256" key="2">
    <source>
        <dbReference type="ARBA" id="ARBA00022692"/>
    </source>
</evidence>
<dbReference type="InterPro" id="IPR049453">
    <property type="entry name" value="Memb_transporter_dom"/>
</dbReference>